<name>A0A3S9VYB8_9BACT</name>
<dbReference type="KEGG" id="buy:D8S85_19505"/>
<gene>
    <name evidence="1" type="ORF">D8S85_19505</name>
</gene>
<dbReference type="EMBL" id="CP032819">
    <property type="protein sequence ID" value="AZS31518.1"/>
    <property type="molecule type" value="Genomic_DNA"/>
</dbReference>
<dbReference type="OrthoDB" id="1456570at2"/>
<proteinExistence type="predicted"/>
<keyword evidence="2" id="KW-1185">Reference proteome</keyword>
<evidence type="ECO:0000313" key="1">
    <source>
        <dbReference type="EMBL" id="AZS31518.1"/>
    </source>
</evidence>
<accession>A0A3S9VYB8</accession>
<evidence type="ECO:0000313" key="2">
    <source>
        <dbReference type="Proteomes" id="UP000270673"/>
    </source>
</evidence>
<organism evidence="1 2">
    <name type="scientific">Butyricimonas faecalis</name>
    <dbReference type="NCBI Taxonomy" id="2093856"/>
    <lineage>
        <taxon>Bacteria</taxon>
        <taxon>Pseudomonadati</taxon>
        <taxon>Bacteroidota</taxon>
        <taxon>Bacteroidia</taxon>
        <taxon>Bacteroidales</taxon>
        <taxon>Odoribacteraceae</taxon>
        <taxon>Butyricimonas</taxon>
    </lineage>
</organism>
<sequence length="88" mass="10276">MAEDKKHNCHVCGLYSEDLPWGKDGQSPTYIICDCCGVEFGNEDYTVESTKKYREEWIKKGAPWFISKAKPLNWSLERQLMNIPNKFK</sequence>
<dbReference type="AlphaFoldDB" id="A0A3S9VYB8"/>
<protein>
    <submittedName>
        <fullName evidence="1">Uncharacterized protein</fullName>
    </submittedName>
</protein>
<reference evidence="1 2" key="1">
    <citation type="submission" date="2018-10" db="EMBL/GenBank/DDBJ databases">
        <title>Butyricimonas faecalis sp. nov., isolated from human faeces and emended description of the genus Butyricimonas.</title>
        <authorList>
            <person name="Le Roy T."/>
            <person name="Van der Smissen P."/>
            <person name="Paquot A."/>
            <person name="Delzenne N."/>
            <person name="Muccioli G."/>
            <person name="Collet J.-F."/>
            <person name="Cani P.D."/>
        </authorList>
    </citation>
    <scope>NUCLEOTIDE SEQUENCE [LARGE SCALE GENOMIC DNA]</scope>
    <source>
        <strain evidence="1 2">H184</strain>
    </source>
</reference>
<dbReference type="Proteomes" id="UP000270673">
    <property type="component" value="Chromosome"/>
</dbReference>
<dbReference type="RefSeq" id="WP_106482196.1">
    <property type="nucleotide sequence ID" value="NZ_CP032819.1"/>
</dbReference>